<evidence type="ECO:0000256" key="2">
    <source>
        <dbReference type="ARBA" id="ARBA00022840"/>
    </source>
</evidence>
<dbReference type="InterPro" id="IPR003439">
    <property type="entry name" value="ABC_transporter-like_ATP-bd"/>
</dbReference>
<dbReference type="PANTHER" id="PTHR43790">
    <property type="entry name" value="CARBOHYDRATE TRANSPORT ATP-BINDING PROTEIN MG119-RELATED"/>
    <property type="match status" value="1"/>
</dbReference>
<evidence type="ECO:0000259" key="3">
    <source>
        <dbReference type="PROSITE" id="PS50893"/>
    </source>
</evidence>
<organism evidence="4 5">
    <name type="scientific">Sinosporangium siamense</name>
    <dbReference type="NCBI Taxonomy" id="1367973"/>
    <lineage>
        <taxon>Bacteria</taxon>
        <taxon>Bacillati</taxon>
        <taxon>Actinomycetota</taxon>
        <taxon>Actinomycetes</taxon>
        <taxon>Streptosporangiales</taxon>
        <taxon>Streptosporangiaceae</taxon>
        <taxon>Sinosporangium</taxon>
    </lineage>
</organism>
<dbReference type="SMART" id="SM00382">
    <property type="entry name" value="AAA"/>
    <property type="match status" value="1"/>
</dbReference>
<dbReference type="InterPro" id="IPR027417">
    <property type="entry name" value="P-loop_NTPase"/>
</dbReference>
<accession>A0A919RJ20</accession>
<dbReference type="GO" id="GO:0005524">
    <property type="term" value="F:ATP binding"/>
    <property type="evidence" value="ECO:0007669"/>
    <property type="project" value="UniProtKB-KW"/>
</dbReference>
<dbReference type="Gene3D" id="3.40.50.300">
    <property type="entry name" value="P-loop containing nucleotide triphosphate hydrolases"/>
    <property type="match status" value="2"/>
</dbReference>
<dbReference type="PANTHER" id="PTHR43790:SF4">
    <property type="entry name" value="GUANOSINE IMPORT ATP-BINDING PROTEIN NUPO"/>
    <property type="match status" value="1"/>
</dbReference>
<gene>
    <name evidence="4" type="ORF">Ssi02_30150</name>
</gene>
<dbReference type="InterPro" id="IPR050107">
    <property type="entry name" value="ABC_carbohydrate_import_ATPase"/>
</dbReference>
<sequence length="515" mass="53384">MIPRRSPIRPATRDGATLTCAGVSVDFGGFRALSDVTATFPAGQVHAVVGQNGAGKTTLSRVMAGLVTPAAGTVQVGDRLLPGGNVSEARRNGVELVHQHFALPPDFTVAECFELFNGEQGTVGAFSRAGLTRRAADLLAGAGAEVAPDAVIGRLPVETLQAVEIARALASCPKVLILDEPTAVLPPPAMRGLFDRLRRLAADGMCVIVVLHKMREVFGVADTACALRAGRLVLEPTPIGELDPATLSRAVVGDVTVEAAGTTPEPATSAPVELEVRELGARSGAHDASAADVSLRIRQGEIVGVAGVEGNGQRSLVEAIVGVTGVRSGSIAIGGTDVSAAPVRERRARGLRVIPFERNVEGVSLSSALWENHAAMDGGRGAFLITPQALKRRCQEALRRWKVSYRSVDQQTGNLSGGNVQKTILAREITDGLRVLVAAHPTRGLDIAAASDVRGALVRAAEAGAAVLVVSADLEEMFEVCHRVLVMLGGRVVATFERPFDAEPVGAAMVGGGGG</sequence>
<dbReference type="SUPFAM" id="SSF52540">
    <property type="entry name" value="P-loop containing nucleoside triphosphate hydrolases"/>
    <property type="match status" value="2"/>
</dbReference>
<feature type="domain" description="ABC transporter" evidence="3">
    <location>
        <begin position="18"/>
        <end position="254"/>
    </location>
</feature>
<evidence type="ECO:0000313" key="5">
    <source>
        <dbReference type="Proteomes" id="UP000606172"/>
    </source>
</evidence>
<keyword evidence="2" id="KW-0067">ATP-binding</keyword>
<reference evidence="4" key="1">
    <citation type="submission" date="2021-01" db="EMBL/GenBank/DDBJ databases">
        <title>Whole genome shotgun sequence of Sinosporangium siamense NBRC 109515.</title>
        <authorList>
            <person name="Komaki H."/>
            <person name="Tamura T."/>
        </authorList>
    </citation>
    <scope>NUCLEOTIDE SEQUENCE</scope>
    <source>
        <strain evidence="4">NBRC 109515</strain>
    </source>
</reference>
<proteinExistence type="predicted"/>
<dbReference type="Pfam" id="PF00005">
    <property type="entry name" value="ABC_tran"/>
    <property type="match status" value="2"/>
</dbReference>
<comment type="caution">
    <text evidence="4">The sequence shown here is derived from an EMBL/GenBank/DDBJ whole genome shotgun (WGS) entry which is preliminary data.</text>
</comment>
<dbReference type="GO" id="GO:0016887">
    <property type="term" value="F:ATP hydrolysis activity"/>
    <property type="evidence" value="ECO:0007669"/>
    <property type="project" value="InterPro"/>
</dbReference>
<evidence type="ECO:0000313" key="4">
    <source>
        <dbReference type="EMBL" id="GII92784.1"/>
    </source>
</evidence>
<dbReference type="CDD" id="cd03216">
    <property type="entry name" value="ABC_Carb_Monos_I"/>
    <property type="match status" value="1"/>
</dbReference>
<name>A0A919RJ20_9ACTN</name>
<keyword evidence="5" id="KW-1185">Reference proteome</keyword>
<dbReference type="EMBL" id="BOOW01000018">
    <property type="protein sequence ID" value="GII92784.1"/>
    <property type="molecule type" value="Genomic_DNA"/>
</dbReference>
<dbReference type="InterPro" id="IPR003593">
    <property type="entry name" value="AAA+_ATPase"/>
</dbReference>
<feature type="domain" description="ABC transporter" evidence="3">
    <location>
        <begin position="274"/>
        <end position="514"/>
    </location>
</feature>
<dbReference type="PROSITE" id="PS50893">
    <property type="entry name" value="ABC_TRANSPORTER_2"/>
    <property type="match status" value="2"/>
</dbReference>
<protein>
    <submittedName>
        <fullName evidence="4">ABC transporter</fullName>
    </submittedName>
</protein>
<evidence type="ECO:0000256" key="1">
    <source>
        <dbReference type="ARBA" id="ARBA00022741"/>
    </source>
</evidence>
<dbReference type="Proteomes" id="UP000606172">
    <property type="component" value="Unassembled WGS sequence"/>
</dbReference>
<dbReference type="AlphaFoldDB" id="A0A919RJ20"/>
<keyword evidence="1" id="KW-0547">Nucleotide-binding</keyword>
<dbReference type="CDD" id="cd03215">
    <property type="entry name" value="ABC_Carb_Monos_II"/>
    <property type="match status" value="1"/>
</dbReference>